<organism evidence="1 2">
    <name type="scientific">Circinella minor</name>
    <dbReference type="NCBI Taxonomy" id="1195481"/>
    <lineage>
        <taxon>Eukaryota</taxon>
        <taxon>Fungi</taxon>
        <taxon>Fungi incertae sedis</taxon>
        <taxon>Mucoromycota</taxon>
        <taxon>Mucoromycotina</taxon>
        <taxon>Mucoromycetes</taxon>
        <taxon>Mucorales</taxon>
        <taxon>Lichtheimiaceae</taxon>
        <taxon>Circinella</taxon>
    </lineage>
</organism>
<evidence type="ECO:0000313" key="2">
    <source>
        <dbReference type="Proteomes" id="UP000646827"/>
    </source>
</evidence>
<reference evidence="1 2" key="1">
    <citation type="submission" date="2020-12" db="EMBL/GenBank/DDBJ databases">
        <title>Metabolic potential, ecology and presence of endohyphal bacteria is reflected in genomic diversity of Mucoromycotina.</title>
        <authorList>
            <person name="Muszewska A."/>
            <person name="Okrasinska A."/>
            <person name="Steczkiewicz K."/>
            <person name="Drgas O."/>
            <person name="Orlowska M."/>
            <person name="Perlinska-Lenart U."/>
            <person name="Aleksandrzak-Piekarczyk T."/>
            <person name="Szatraj K."/>
            <person name="Zielenkiewicz U."/>
            <person name="Pilsyk S."/>
            <person name="Malc E."/>
            <person name="Mieczkowski P."/>
            <person name="Kruszewska J.S."/>
            <person name="Biernat P."/>
            <person name="Pawlowska J."/>
        </authorList>
    </citation>
    <scope>NUCLEOTIDE SEQUENCE [LARGE SCALE GENOMIC DNA]</scope>
    <source>
        <strain evidence="1 2">CBS 142.35</strain>
    </source>
</reference>
<comment type="caution">
    <text evidence="1">The sequence shown here is derived from an EMBL/GenBank/DDBJ whole genome shotgun (WGS) entry which is preliminary data.</text>
</comment>
<sequence>MKVFTAPPASPHILVRIPGRPSGQKNAQVGTTPDVLKKVYAFVSKFFWHSAQGAWVSSNVLAIQTGEIRSLPVPNESPHFLLYDIVASLEIEYQELPRNVSSIELVNFLKRFKNLKISRVWRIGLSFQKNIAGIRLALVKKHPSIKIIFEKIEGHGEQLDNPSRFICNTSPMNGSLSNILKRSFDDYYTTPENLHCIDTDYYGNEGQFGGYDMKRYWKRQKLDQIEQGRCSPRNHPIHTLIKIPRALDKLNTGSLAIHIDVFIAREPHVDDCGHKRIVESLTSVPEAKLLEQRDFGNPYYQFVIRWGPLEMLVISGYYGKLGDTRKTAFTGSSLPINIAKELSRERNGFAVTIPV</sequence>
<evidence type="ECO:0000313" key="1">
    <source>
        <dbReference type="EMBL" id="KAG2217774.1"/>
    </source>
</evidence>
<proteinExistence type="predicted"/>
<accession>A0A8H7RVF6</accession>
<dbReference type="OrthoDB" id="2238225at2759"/>
<name>A0A8H7RVF6_9FUNG</name>
<gene>
    <name evidence="1" type="ORF">INT45_000394</name>
</gene>
<protein>
    <submittedName>
        <fullName evidence="1">Uncharacterized protein</fullName>
    </submittedName>
</protein>
<dbReference type="Proteomes" id="UP000646827">
    <property type="component" value="Unassembled WGS sequence"/>
</dbReference>
<dbReference type="EMBL" id="JAEPRB010000274">
    <property type="protein sequence ID" value="KAG2217774.1"/>
    <property type="molecule type" value="Genomic_DNA"/>
</dbReference>
<keyword evidence="2" id="KW-1185">Reference proteome</keyword>
<dbReference type="AlphaFoldDB" id="A0A8H7RVF6"/>